<protein>
    <submittedName>
        <fullName evidence="1">Type I restriction-modification system, R subunit</fullName>
    </submittedName>
</protein>
<evidence type="ECO:0000313" key="1">
    <source>
        <dbReference type="EMBL" id="EKC81705.1"/>
    </source>
</evidence>
<proteinExistence type="predicted"/>
<accession>K1UTM8</accession>
<name>K1UTM8_9ZZZZ</name>
<dbReference type="AlphaFoldDB" id="K1UTM8"/>
<sequence length="83" mass="9553">MAIVEAKDNRHSVGAGMQQAIEYAEVLDIPFVYSSNGDGFLEHDMKSGKERELMLEQFPSPYDLWQRHIGDEHFTPEQEQLIT</sequence>
<dbReference type="EMBL" id="AJWY01000045">
    <property type="protein sequence ID" value="EKC81705.1"/>
    <property type="molecule type" value="Genomic_DNA"/>
</dbReference>
<feature type="non-terminal residue" evidence="1">
    <location>
        <position position="83"/>
    </location>
</feature>
<organism evidence="1">
    <name type="scientific">human gut metagenome</name>
    <dbReference type="NCBI Taxonomy" id="408170"/>
    <lineage>
        <taxon>unclassified sequences</taxon>
        <taxon>metagenomes</taxon>
        <taxon>organismal metagenomes</taxon>
    </lineage>
</organism>
<comment type="caution">
    <text evidence="1">The sequence shown here is derived from an EMBL/GenBank/DDBJ whole genome shotgun (WGS) entry which is preliminary data.</text>
</comment>
<gene>
    <name evidence="1" type="ORF">LEA_00061</name>
</gene>
<dbReference type="Gene3D" id="3.90.1570.30">
    <property type="match status" value="1"/>
</dbReference>
<reference evidence="1" key="1">
    <citation type="journal article" date="2013" name="Environ. Microbiol.">
        <title>Microbiota from the distal guts of lean and obese adolescents exhibit partial functional redundancy besides clear differences in community structure.</title>
        <authorList>
            <person name="Ferrer M."/>
            <person name="Ruiz A."/>
            <person name="Lanza F."/>
            <person name="Haange S.B."/>
            <person name="Oberbach A."/>
            <person name="Till H."/>
            <person name="Bargiela R."/>
            <person name="Campoy C."/>
            <person name="Segura M.T."/>
            <person name="Richter M."/>
            <person name="von Bergen M."/>
            <person name="Seifert J."/>
            <person name="Suarez A."/>
        </authorList>
    </citation>
    <scope>NUCLEOTIDE SEQUENCE</scope>
</reference>